<name>A0A8T1V9F6_9STRA</name>
<keyword evidence="1" id="KW-0175">Coiled coil</keyword>
<gene>
    <name evidence="3" type="ORF">PHYBOEH_000785</name>
</gene>
<evidence type="ECO:0000313" key="3">
    <source>
        <dbReference type="EMBL" id="KAG7377586.1"/>
    </source>
</evidence>
<feature type="coiled-coil region" evidence="1">
    <location>
        <begin position="317"/>
        <end position="344"/>
    </location>
</feature>
<feature type="compositionally biased region" description="Basic residues" evidence="2">
    <location>
        <begin position="1"/>
        <end position="20"/>
    </location>
</feature>
<feature type="region of interest" description="Disordered" evidence="2">
    <location>
        <begin position="1"/>
        <end position="25"/>
    </location>
</feature>
<dbReference type="OrthoDB" id="108225at2759"/>
<evidence type="ECO:0000313" key="4">
    <source>
        <dbReference type="Proteomes" id="UP000693981"/>
    </source>
</evidence>
<dbReference type="Proteomes" id="UP000693981">
    <property type="component" value="Unassembled WGS sequence"/>
</dbReference>
<evidence type="ECO:0000256" key="2">
    <source>
        <dbReference type="SAM" id="MobiDB-lite"/>
    </source>
</evidence>
<feature type="compositionally biased region" description="Basic residues" evidence="2">
    <location>
        <begin position="272"/>
        <end position="285"/>
    </location>
</feature>
<dbReference type="EMBL" id="JAGDFL010001132">
    <property type="protein sequence ID" value="KAG7377586.1"/>
    <property type="molecule type" value="Genomic_DNA"/>
</dbReference>
<dbReference type="AlphaFoldDB" id="A0A8T1V9F6"/>
<sequence>MNKTKRTPTKPKKPTKRIRKKELNPSWLKRKSELQELRQETRELENQVAILRLKRVAEQVLQSPETDDKYRQWRTEHQAALDENVALKSKLRVVLKVSKALRNALDGARQQREELLEATRALRAELGARRDVDLGKATAFDMLEGRVDVRFQEVQDSFVGMPVLTTLPGQENVNVSYRNGGRHMQAMNYRRSQLLPFEGDTISCAIWTSVKNGGFPDDPNTRVTKRSADAYANASRLTVSLEGGTIVINMHCVFKRFASPIDTAAMGTSTAKKPKKKRRRDRNRPHHEIARLQKQVWEMETQLKALEPPSSVNVREMQVLQQENAELKAKLRESLRNAVAVEKLLKTHADKLLQALPKSLVVSGRNLVYDVAEDDAVFQVLARAVDHHYMEVNHVLREAGLDDSTVEIFDAHLSESEQVLKLRTCSFLPYPHELVVQAMAHRMECEAAILPGNVTSMRDLGLPIGSASSLIVSKREVHLDNESFTIRLALKEFVEADRVVYVWDAIGDWPQEETTSHVSTREYGWCYFVPMGCPGLSVFRSFALVSPTIVSDEATTADAKLVERVMRLYRHTIESRYQKLENALVDASMQSRGSPSAVAL</sequence>
<feature type="region of interest" description="Disordered" evidence="2">
    <location>
        <begin position="265"/>
        <end position="286"/>
    </location>
</feature>
<comment type="caution">
    <text evidence="3">The sequence shown here is derived from an EMBL/GenBank/DDBJ whole genome shotgun (WGS) entry which is preliminary data.</text>
</comment>
<reference evidence="3" key="1">
    <citation type="submission" date="2021-02" db="EMBL/GenBank/DDBJ databases">
        <authorList>
            <person name="Palmer J.M."/>
        </authorList>
    </citation>
    <scope>NUCLEOTIDE SEQUENCE</scope>
    <source>
        <strain evidence="3">SCRP23</strain>
    </source>
</reference>
<proteinExistence type="predicted"/>
<evidence type="ECO:0000256" key="1">
    <source>
        <dbReference type="SAM" id="Coils"/>
    </source>
</evidence>
<feature type="coiled-coil region" evidence="1">
    <location>
        <begin position="98"/>
        <end position="125"/>
    </location>
</feature>
<evidence type="ECO:0008006" key="5">
    <source>
        <dbReference type="Google" id="ProtNLM"/>
    </source>
</evidence>
<keyword evidence="4" id="KW-1185">Reference proteome</keyword>
<organism evidence="3 4">
    <name type="scientific">Phytophthora boehmeriae</name>
    <dbReference type="NCBI Taxonomy" id="109152"/>
    <lineage>
        <taxon>Eukaryota</taxon>
        <taxon>Sar</taxon>
        <taxon>Stramenopiles</taxon>
        <taxon>Oomycota</taxon>
        <taxon>Peronosporomycetes</taxon>
        <taxon>Peronosporales</taxon>
        <taxon>Peronosporaceae</taxon>
        <taxon>Phytophthora</taxon>
    </lineage>
</organism>
<accession>A0A8T1V9F6</accession>
<protein>
    <recommendedName>
        <fullName evidence="5">M96 mating-specific protein family</fullName>
    </recommendedName>
</protein>